<sequence length="216" mass="23742">MLKRLMFLLAGLVAVSACGAQDKAAPAKTDWKEGQNYFVLAKPQPPAPGKVDVTEVFSYACPHCAHFQPFVDQLKARLPKQVTFTYMPVVFNPSWEPYARAFYAAQSLGVLDKSHQALFDALHRDHKPLRTIEELGGFFGGLGVDPKNFVSTAQSFVVEGQLNKGRELALAYEIQSTPTLIVNGKYRLDASSAGGQEQAIALAEWLVDKELKSAKK</sequence>
<dbReference type="InterPro" id="IPR036249">
    <property type="entry name" value="Thioredoxin-like_sf"/>
</dbReference>
<dbReference type="PIRSF" id="PIRSF001488">
    <property type="entry name" value="Tdi_protein"/>
    <property type="match status" value="1"/>
</dbReference>
<reference evidence="6 7" key="1">
    <citation type="submission" date="2019-03" db="EMBL/GenBank/DDBJ databases">
        <title>Genomic Encyclopedia of Type Strains, Phase IV (KMG-IV): sequencing the most valuable type-strain genomes for metagenomic binning, comparative biology and taxonomic classification.</title>
        <authorList>
            <person name="Goeker M."/>
        </authorList>
    </citation>
    <scope>NUCLEOTIDE SEQUENCE [LARGE SCALE GENOMIC DNA]</scope>
    <source>
        <strain evidence="6 7">DSM 21667</strain>
    </source>
</reference>
<dbReference type="RefSeq" id="WP_133821561.1">
    <property type="nucleotide sequence ID" value="NZ_SNZH01000022.1"/>
</dbReference>
<dbReference type="PROSITE" id="PS51352">
    <property type="entry name" value="THIOREDOXIN_2"/>
    <property type="match status" value="1"/>
</dbReference>
<keyword evidence="2" id="KW-1015">Disulfide bond</keyword>
<comment type="similarity">
    <text evidence="2">Belongs to the thioredoxin family.</text>
</comment>
<dbReference type="Gene3D" id="3.40.30.10">
    <property type="entry name" value="Glutaredoxin"/>
    <property type="match status" value="1"/>
</dbReference>
<dbReference type="InterPro" id="IPR012336">
    <property type="entry name" value="Thioredoxin-like_fold"/>
</dbReference>
<keyword evidence="7" id="KW-1185">Reference proteome</keyword>
<gene>
    <name evidence="6" type="ORF">DFR29_12218</name>
</gene>
<dbReference type="GO" id="GO:0042597">
    <property type="term" value="C:periplasmic space"/>
    <property type="evidence" value="ECO:0007669"/>
    <property type="project" value="UniProtKB-SubCell"/>
</dbReference>
<dbReference type="Proteomes" id="UP000295293">
    <property type="component" value="Unassembled WGS sequence"/>
</dbReference>
<comment type="subcellular location">
    <subcellularLocation>
        <location evidence="2">Periplasm</location>
    </subcellularLocation>
</comment>
<dbReference type="PANTHER" id="PTHR35891">
    <property type="entry name" value="THIOL:DISULFIDE INTERCHANGE PROTEIN DSBA"/>
    <property type="match status" value="1"/>
</dbReference>
<evidence type="ECO:0000256" key="4">
    <source>
        <dbReference type="SAM" id="SignalP"/>
    </source>
</evidence>
<dbReference type="SUPFAM" id="SSF52833">
    <property type="entry name" value="Thioredoxin-like"/>
    <property type="match status" value="1"/>
</dbReference>
<evidence type="ECO:0000313" key="7">
    <source>
        <dbReference type="Proteomes" id="UP000295293"/>
    </source>
</evidence>
<dbReference type="Pfam" id="PF13462">
    <property type="entry name" value="Thioredoxin_4"/>
    <property type="match status" value="1"/>
</dbReference>
<feature type="disulfide bond" description="Redox-active" evidence="3">
    <location>
        <begin position="61"/>
        <end position="64"/>
    </location>
</feature>
<evidence type="ECO:0000259" key="5">
    <source>
        <dbReference type="PROSITE" id="PS51352"/>
    </source>
</evidence>
<dbReference type="CDD" id="cd03019">
    <property type="entry name" value="DsbA_DsbA"/>
    <property type="match status" value="1"/>
</dbReference>
<comment type="caution">
    <text evidence="6">The sequence shown here is derived from an EMBL/GenBank/DDBJ whole genome shotgun (WGS) entry which is preliminary data.</text>
</comment>
<evidence type="ECO:0000256" key="2">
    <source>
        <dbReference type="PIRNR" id="PIRNR001488"/>
    </source>
</evidence>
<protein>
    <recommendedName>
        <fullName evidence="2">Thiol:disulfide interchange protein</fullName>
    </recommendedName>
</protein>
<organism evidence="6 7">
    <name type="scientific">Tahibacter aquaticus</name>
    <dbReference type="NCBI Taxonomy" id="520092"/>
    <lineage>
        <taxon>Bacteria</taxon>
        <taxon>Pseudomonadati</taxon>
        <taxon>Pseudomonadota</taxon>
        <taxon>Gammaproteobacteria</taxon>
        <taxon>Lysobacterales</taxon>
        <taxon>Rhodanobacteraceae</taxon>
        <taxon>Tahibacter</taxon>
    </lineage>
</organism>
<feature type="chain" id="PRO_5020295189" description="Thiol:disulfide interchange protein" evidence="4">
    <location>
        <begin position="21"/>
        <end position="216"/>
    </location>
</feature>
<evidence type="ECO:0000256" key="1">
    <source>
        <dbReference type="ARBA" id="ARBA00022729"/>
    </source>
</evidence>
<keyword evidence="1 4" id="KW-0732">Signal</keyword>
<feature type="domain" description="Thioredoxin" evidence="5">
    <location>
        <begin position="18"/>
        <end position="155"/>
    </location>
</feature>
<evidence type="ECO:0000313" key="6">
    <source>
        <dbReference type="EMBL" id="TDR38218.1"/>
    </source>
</evidence>
<name>A0A4V3DL92_9GAMM</name>
<dbReference type="PROSITE" id="PS51257">
    <property type="entry name" value="PROKAR_LIPOPROTEIN"/>
    <property type="match status" value="1"/>
</dbReference>
<dbReference type="InterPro" id="IPR013766">
    <property type="entry name" value="Thioredoxin_domain"/>
</dbReference>
<dbReference type="OrthoDB" id="9784896at2"/>
<keyword evidence="2" id="KW-0574">Periplasm</keyword>
<dbReference type="AlphaFoldDB" id="A0A4V3DL92"/>
<evidence type="ECO:0000256" key="3">
    <source>
        <dbReference type="PIRSR" id="PIRSR001488-1"/>
    </source>
</evidence>
<dbReference type="PANTHER" id="PTHR35891:SF2">
    <property type="entry name" value="THIOL:DISULFIDE INTERCHANGE PROTEIN DSBA"/>
    <property type="match status" value="1"/>
</dbReference>
<dbReference type="InterPro" id="IPR050824">
    <property type="entry name" value="Thiol_disulfide_DsbA"/>
</dbReference>
<dbReference type="InterPro" id="IPR023205">
    <property type="entry name" value="DsbA/DsbL"/>
</dbReference>
<accession>A0A4V3DL92</accession>
<dbReference type="EMBL" id="SNZH01000022">
    <property type="protein sequence ID" value="TDR38218.1"/>
    <property type="molecule type" value="Genomic_DNA"/>
</dbReference>
<feature type="signal peptide" evidence="4">
    <location>
        <begin position="1"/>
        <end position="20"/>
    </location>
</feature>
<proteinExistence type="inferred from homology"/>